<evidence type="ECO:0000256" key="2">
    <source>
        <dbReference type="SAM" id="MobiDB-lite"/>
    </source>
</evidence>
<dbReference type="PANTHER" id="PTHR47691">
    <property type="entry name" value="REGULATOR-RELATED"/>
    <property type="match status" value="1"/>
</dbReference>
<evidence type="ECO:0000313" key="5">
    <source>
        <dbReference type="Proteomes" id="UP001500909"/>
    </source>
</evidence>
<protein>
    <recommendedName>
        <fullName evidence="3">AB hydrolase-1 domain-containing protein</fullName>
    </recommendedName>
</protein>
<dbReference type="Proteomes" id="UP001500909">
    <property type="component" value="Unassembled WGS sequence"/>
</dbReference>
<dbReference type="Pfam" id="PF12697">
    <property type="entry name" value="Abhydrolase_6"/>
    <property type="match status" value="1"/>
</dbReference>
<keyword evidence="1" id="KW-0175">Coiled coil</keyword>
<dbReference type="InterPro" id="IPR029058">
    <property type="entry name" value="AB_hydrolase_fold"/>
</dbReference>
<accession>A0ABN1A470</accession>
<evidence type="ECO:0000259" key="3">
    <source>
        <dbReference type="Pfam" id="PF12697"/>
    </source>
</evidence>
<feature type="coiled-coil region" evidence="1">
    <location>
        <begin position="750"/>
        <end position="777"/>
    </location>
</feature>
<dbReference type="SUPFAM" id="SSF52540">
    <property type="entry name" value="P-loop containing nucleoside triphosphate hydrolases"/>
    <property type="match status" value="1"/>
</dbReference>
<dbReference type="InterPro" id="IPR011990">
    <property type="entry name" value="TPR-like_helical_dom_sf"/>
</dbReference>
<dbReference type="Gene3D" id="3.40.50.300">
    <property type="entry name" value="P-loop containing nucleotide triphosphate hydrolases"/>
    <property type="match status" value="1"/>
</dbReference>
<dbReference type="SUPFAM" id="SSF53474">
    <property type="entry name" value="alpha/beta-Hydrolases"/>
    <property type="match status" value="1"/>
</dbReference>
<feature type="region of interest" description="Disordered" evidence="2">
    <location>
        <begin position="241"/>
        <end position="270"/>
    </location>
</feature>
<dbReference type="SUPFAM" id="SSF48452">
    <property type="entry name" value="TPR-like"/>
    <property type="match status" value="1"/>
</dbReference>
<comment type="caution">
    <text evidence="4">The sequence shown here is derived from an EMBL/GenBank/DDBJ whole genome shotgun (WGS) entry which is preliminary data.</text>
</comment>
<feature type="compositionally biased region" description="Low complexity" evidence="2">
    <location>
        <begin position="241"/>
        <end position="250"/>
    </location>
</feature>
<sequence length="982" mass="108382">MVASKPVHLVFVHGLFSSREVWSAFQKLIDTDPVLKDWVTVDCFEYDSRRFQLRPDRRIGEIEGIADALETRLHQGERLREAESIVLVTHSQGGLIVQRFLSRMLRDGKGRDLSRIKHITMFACPNTGSAFFLSIRKFLIVWNHPQEKQLRPFERAVTEAQRTVLCDVVHARSLNDRQCPIPVAAYGGLTDNIVPDVVARGAFPSGGVIRADHRSIVQPTDHDADSYIVVRRALLDVAARGPGPADGAPAAPVPGSPFEWQSGGQSVSPPFARLEGSLKGPDRHSLIASIMASATPKRVHVLAGLGGSGKSRLALEIADRARRADRQVWWVPAAQLSSCMRTVAGELGAPEPQVRQAWGPGVGGSATDLVWRLLNAADKPWLLVLDNADDPQQLGPRDGAVSDGTGWLRDPTTDKGMVIVTSRVRSQEIWGSWSQVHRVVPLNDEDGASLLLERTGGAGGSNEQARALSAELGGLPLVLRYAADFVKAVSSGKVTLKEGDIKDFESYRKAVKLRFESAPGTPRDRDSDELFGQDIVEKVCGIALDLLAQQEMPQAAPLLKVFACLNIAPIPYRCLLNGEALAQSPLFPEFSPAQCTAVVRGLEDLGLVDVDVREGADDPEFSHVLTLHPVVHGVLREDEDVQARRTDYYGLTVRLLLTASKGKNPDHPSNWPLWEAIAPHAKEVTRSCLLGTTRLTDRSVPRDALELARLTARYLITTGLLGPARDLVLPIIDSCASFDFHEKDREILALRHEKGRIALEREDLRAAEEELRKVVEARTQVLGSEDHPGTLASRHKLARAIVEQERWEEAEPMLRSIISAENKVSGPEHYDTLVVRHTLARAMSYIPGRAAEAENEVRKILAVSRRRDWPATTPETLRVRATLARCMLVQGRGKEAEEEIRGALRDAAQPMDTHLMLHLRYVLCLVLLRRGRAPDSVRELSALQGDLNKVNPAGPLTKKTSRLLEKAVQQMSDPDQYRPNER</sequence>
<dbReference type="Pfam" id="PF13424">
    <property type="entry name" value="TPR_12"/>
    <property type="match status" value="1"/>
</dbReference>
<dbReference type="Gene3D" id="1.25.40.10">
    <property type="entry name" value="Tetratricopeptide repeat domain"/>
    <property type="match status" value="1"/>
</dbReference>
<evidence type="ECO:0000256" key="1">
    <source>
        <dbReference type="SAM" id="Coils"/>
    </source>
</evidence>
<dbReference type="InterPro" id="IPR000073">
    <property type="entry name" value="AB_hydrolase_1"/>
</dbReference>
<gene>
    <name evidence="4" type="ORF">GCM10010361_33950</name>
</gene>
<evidence type="ECO:0000313" key="4">
    <source>
        <dbReference type="EMBL" id="GAA0466954.1"/>
    </source>
</evidence>
<dbReference type="EMBL" id="BAAABY010000023">
    <property type="protein sequence ID" value="GAA0466954.1"/>
    <property type="molecule type" value="Genomic_DNA"/>
</dbReference>
<feature type="domain" description="AB hydrolase-1" evidence="3">
    <location>
        <begin position="9"/>
        <end position="155"/>
    </location>
</feature>
<dbReference type="Gene3D" id="3.40.50.1820">
    <property type="entry name" value="alpha/beta hydrolase"/>
    <property type="match status" value="1"/>
</dbReference>
<name>A0ABN1A470_9ACTN</name>
<dbReference type="PANTHER" id="PTHR47691:SF3">
    <property type="entry name" value="HTH-TYPE TRANSCRIPTIONAL REGULATOR RV0890C-RELATED"/>
    <property type="match status" value="1"/>
</dbReference>
<organism evidence="4 5">
    <name type="scientific">Streptomyces olivaceiscleroticus</name>
    <dbReference type="NCBI Taxonomy" id="68245"/>
    <lineage>
        <taxon>Bacteria</taxon>
        <taxon>Bacillati</taxon>
        <taxon>Actinomycetota</taxon>
        <taxon>Actinomycetes</taxon>
        <taxon>Kitasatosporales</taxon>
        <taxon>Streptomycetaceae</taxon>
        <taxon>Streptomyces</taxon>
    </lineage>
</organism>
<keyword evidence="5" id="KW-1185">Reference proteome</keyword>
<reference evidence="4 5" key="1">
    <citation type="journal article" date="2019" name="Int. J. Syst. Evol. Microbiol.">
        <title>The Global Catalogue of Microorganisms (GCM) 10K type strain sequencing project: providing services to taxonomists for standard genome sequencing and annotation.</title>
        <authorList>
            <consortium name="The Broad Institute Genomics Platform"/>
            <consortium name="The Broad Institute Genome Sequencing Center for Infectious Disease"/>
            <person name="Wu L."/>
            <person name="Ma J."/>
        </authorList>
    </citation>
    <scope>NUCLEOTIDE SEQUENCE [LARGE SCALE GENOMIC DNA]</scope>
    <source>
        <strain evidence="4 5">JCM 4805</strain>
    </source>
</reference>
<dbReference type="InterPro" id="IPR027417">
    <property type="entry name" value="P-loop_NTPase"/>
</dbReference>
<proteinExistence type="predicted"/>